<dbReference type="Gene3D" id="3.40.50.300">
    <property type="entry name" value="P-loop containing nucleotide triphosphate hydrolases"/>
    <property type="match status" value="1"/>
</dbReference>
<sequence length="1308" mass="151138">MSLQAIEEIENVVTNGIYTFIHDGKKGNKFRVLLTYTSKYDKEYNLNEILDLHRQALLIATTVRTNENNTINDRNVNEFIAQVKVLQEILDVLSALNQMGHFGYRKFEKNLHGLENMKVYLKSLKDESANWQIIVNNALERCYYLTFFSARQILSFYDYFTSENLDKENEEECKILIRFVNSKAQLSPREGVQKISHESNDYLEILCEIGNELERMIRNVPKHSRKLKTLGQHVKSDIVTKGKLFVAACNNTTLISNIIMSLFANHGSYPEPWQLLICTSSTTIEELTIFIKRSFFASNNEYENHLFCIANLELLDFELQYNLINQIRLMRDHEENYHLALICCSEPGMHHNVLDQFSFDVHATNGLSTDTMTEIYHDLCQNVISVSSDLSGQGKTEWIKESSCNKKKIPHSFLISDGMEYFKLVHKFKKCKLSPEESLHINIVSSDHPEDVNMFLFELLTLGIVSNNDEMASLPPSEEPIQIFIEIAFTKEQRLLNSLPMVRYLLSKHLTWNIENLRISQQINSPIQITCHYLNLYDLNEIDTKEILIPTDEEPLPVERCQNLIEKYFFYENSENVLSFRYVEIFVNVLAEQLVRLSSCQFFTIENLKFAMGNINIRSLIVGTLINVSKDFATRSIKTKALQNVSLFDTSQIGSIVQWDNSNHNILFFNSQIPNSFSMLYCDKNRVPNEIKLLLKSQAIGNPENWELDDYNTMSVNELLKKLEAMTRSSTEKLNLPEYALSSDNLIKMALILLRVRANIPVVICGEVGCGKTSLISYLAFLSEVKFLSLNLHAGVDEEAIISFMNYALDEAENGEIWLFFDEINACNHMGLFAELISRRIFNDKPIHTNIRLFSACNPYRIRTKGQNESSLTSKVKNYEEKSNLIYQVKPLPDQILDYVWDYGILKSDDECKYIQIMIDMELKKLASPVFANLLFASQKFIREVEEPYSVSLRDVKRAIKLVNFFYNSLENRPPLKKGHKYPTPGNPTITTRSYILALSLCYHSRLCAHELRKQYRQEMEQILKNHNVYEEDIFVKVTREEQEDYINRMQCPPNIAKNEALMENVLVMIVCILTKIPVFIIGETGSSKSLTIDLISSNLLDLAEKSSFNPLKVLHFLLEPTNVSVIGISNWRLDKSKSNRVLLVQSHVSPNFKCILVMDEKELTLADASLLNRFEKQKMLINDVLNTRQVSLVEKLGDWARRMSTLTGVDQISELHKNEFTQKDLFIGFNTNETLQSLIIDSTKNNPKVTDEEILIKCKERLIAIATSDGIVRAEQSMLEPDEIERVKEIYFQRKRDNLYEYFDDLL</sequence>
<keyword evidence="2" id="KW-1185">Reference proteome</keyword>
<dbReference type="SUPFAM" id="SSF52540">
    <property type="entry name" value="P-loop containing nucleoside triphosphate hydrolases"/>
    <property type="match status" value="1"/>
</dbReference>
<reference evidence="1" key="1">
    <citation type="submission" date="2022-08" db="EMBL/GenBank/DDBJ databases">
        <authorList>
            <person name="Kallberg Y."/>
            <person name="Tangrot J."/>
            <person name="Rosling A."/>
        </authorList>
    </citation>
    <scope>NUCLEOTIDE SEQUENCE</scope>
    <source>
        <strain evidence="1">Wild A</strain>
    </source>
</reference>
<dbReference type="Proteomes" id="UP001153678">
    <property type="component" value="Unassembled WGS sequence"/>
</dbReference>
<gene>
    <name evidence="1" type="ORF">FWILDA_LOCUS2656</name>
</gene>
<evidence type="ECO:0000313" key="2">
    <source>
        <dbReference type="Proteomes" id="UP001153678"/>
    </source>
</evidence>
<accession>A0A9W4SEZ0</accession>
<dbReference type="GO" id="GO:0004842">
    <property type="term" value="F:ubiquitin-protein transferase activity"/>
    <property type="evidence" value="ECO:0007669"/>
    <property type="project" value="InterPro"/>
</dbReference>
<dbReference type="CDD" id="cd00009">
    <property type="entry name" value="AAA"/>
    <property type="match status" value="1"/>
</dbReference>
<dbReference type="PANTHER" id="PTHR22605:SF1">
    <property type="entry name" value="RZ-TYPE DOMAIN-CONTAINING PROTEIN"/>
    <property type="match status" value="1"/>
</dbReference>
<dbReference type="InterPro" id="IPR027417">
    <property type="entry name" value="P-loop_NTPase"/>
</dbReference>
<feature type="non-terminal residue" evidence="1">
    <location>
        <position position="1"/>
    </location>
</feature>
<dbReference type="PANTHER" id="PTHR22605">
    <property type="entry name" value="RZ-TYPE DOMAIN-CONTAINING PROTEIN"/>
    <property type="match status" value="1"/>
</dbReference>
<protein>
    <submittedName>
        <fullName evidence="1">8657_t:CDS:1</fullName>
    </submittedName>
</protein>
<dbReference type="EMBL" id="CAMKVN010000318">
    <property type="protein sequence ID" value="CAI2166603.1"/>
    <property type="molecule type" value="Genomic_DNA"/>
</dbReference>
<organism evidence="1 2">
    <name type="scientific">Funneliformis geosporum</name>
    <dbReference type="NCBI Taxonomy" id="1117311"/>
    <lineage>
        <taxon>Eukaryota</taxon>
        <taxon>Fungi</taxon>
        <taxon>Fungi incertae sedis</taxon>
        <taxon>Mucoromycota</taxon>
        <taxon>Glomeromycotina</taxon>
        <taxon>Glomeromycetes</taxon>
        <taxon>Glomerales</taxon>
        <taxon>Glomeraceae</taxon>
        <taxon>Funneliformis</taxon>
    </lineage>
</organism>
<proteinExistence type="predicted"/>
<dbReference type="InterPro" id="IPR031248">
    <property type="entry name" value="RNF213"/>
</dbReference>
<name>A0A9W4SEZ0_9GLOM</name>
<evidence type="ECO:0000313" key="1">
    <source>
        <dbReference type="EMBL" id="CAI2166603.1"/>
    </source>
</evidence>
<dbReference type="OrthoDB" id="2400221at2759"/>
<comment type="caution">
    <text evidence="1">The sequence shown here is derived from an EMBL/GenBank/DDBJ whole genome shotgun (WGS) entry which is preliminary data.</text>
</comment>
<dbReference type="GO" id="GO:0016887">
    <property type="term" value="F:ATP hydrolysis activity"/>
    <property type="evidence" value="ECO:0007669"/>
    <property type="project" value="InterPro"/>
</dbReference>